<dbReference type="AlphaFoldDB" id="A0A9P7GU12"/>
<dbReference type="InterPro" id="IPR008937">
    <property type="entry name" value="Ras-like_GEF"/>
</dbReference>
<dbReference type="PROSITE" id="PS50009">
    <property type="entry name" value="RASGEF_CAT"/>
    <property type="match status" value="1"/>
</dbReference>
<organism evidence="4 5">
    <name type="scientific">Sphagnurus paluster</name>
    <dbReference type="NCBI Taxonomy" id="117069"/>
    <lineage>
        <taxon>Eukaryota</taxon>
        <taxon>Fungi</taxon>
        <taxon>Dikarya</taxon>
        <taxon>Basidiomycota</taxon>
        <taxon>Agaricomycotina</taxon>
        <taxon>Agaricomycetes</taxon>
        <taxon>Agaricomycetidae</taxon>
        <taxon>Agaricales</taxon>
        <taxon>Tricholomatineae</taxon>
        <taxon>Lyophyllaceae</taxon>
        <taxon>Sphagnurus</taxon>
    </lineage>
</organism>
<comment type="caution">
    <text evidence="4">The sequence shown here is derived from an EMBL/GenBank/DDBJ whole genome shotgun (WGS) entry which is preliminary data.</text>
</comment>
<dbReference type="PANTHER" id="PTHR23113">
    <property type="entry name" value="GUANINE NUCLEOTIDE EXCHANGE FACTOR"/>
    <property type="match status" value="1"/>
</dbReference>
<evidence type="ECO:0000259" key="3">
    <source>
        <dbReference type="PROSITE" id="PS50009"/>
    </source>
</evidence>
<reference evidence="4" key="2">
    <citation type="submission" date="2021-10" db="EMBL/GenBank/DDBJ databases">
        <title>Phylogenomics reveals ancestral predisposition of the termite-cultivated fungus Termitomyces towards a domesticated lifestyle.</title>
        <authorList>
            <person name="Auxier B."/>
            <person name="Grum-Grzhimaylo A."/>
            <person name="Cardenas M.E."/>
            <person name="Lodge J.D."/>
            <person name="Laessoe T."/>
            <person name="Pedersen O."/>
            <person name="Smith M.E."/>
            <person name="Kuyper T.W."/>
            <person name="Franco-Molano E.A."/>
            <person name="Baroni T.J."/>
            <person name="Aanen D.K."/>
        </authorList>
    </citation>
    <scope>NUCLEOTIDE SEQUENCE</scope>
    <source>
        <strain evidence="4">D49</strain>
    </source>
</reference>
<dbReference type="GO" id="GO:0005085">
    <property type="term" value="F:guanyl-nucleotide exchange factor activity"/>
    <property type="evidence" value="ECO:0007669"/>
    <property type="project" value="UniProtKB-KW"/>
</dbReference>
<dbReference type="SUPFAM" id="SSF48366">
    <property type="entry name" value="Ras GEF"/>
    <property type="match status" value="1"/>
</dbReference>
<dbReference type="Pfam" id="PF00617">
    <property type="entry name" value="RasGEF"/>
    <property type="match status" value="1"/>
</dbReference>
<dbReference type="SMART" id="SM00147">
    <property type="entry name" value="RasGEF"/>
    <property type="match status" value="1"/>
</dbReference>
<dbReference type="InterPro" id="IPR001895">
    <property type="entry name" value="RASGEF_cat_dom"/>
</dbReference>
<accession>A0A9P7GU12</accession>
<name>A0A9P7GU12_9AGAR</name>
<dbReference type="PANTHER" id="PTHR23113:SF99">
    <property type="entry name" value="RASGEF DOMAIN-CONTAINING PROTEIN"/>
    <property type="match status" value="1"/>
</dbReference>
<reference evidence="4" key="1">
    <citation type="submission" date="2021-02" db="EMBL/GenBank/DDBJ databases">
        <authorList>
            <person name="Nieuwenhuis M."/>
            <person name="Van De Peppel L.J.J."/>
        </authorList>
    </citation>
    <scope>NUCLEOTIDE SEQUENCE</scope>
    <source>
        <strain evidence="4">D49</strain>
    </source>
</reference>
<dbReference type="Proteomes" id="UP000717328">
    <property type="component" value="Unassembled WGS sequence"/>
</dbReference>
<dbReference type="GO" id="GO:0007264">
    <property type="term" value="P:small GTPase-mediated signal transduction"/>
    <property type="evidence" value="ECO:0007669"/>
    <property type="project" value="InterPro"/>
</dbReference>
<evidence type="ECO:0000313" key="5">
    <source>
        <dbReference type="Proteomes" id="UP000717328"/>
    </source>
</evidence>
<dbReference type="OrthoDB" id="4062651at2759"/>
<sequence length="260" mass="30237">MPQDLAIALTLLEGDKYRAILPTDYIAHLRNHRPNNVEAAYMTNNKIVLWVKQSILHYDGIESRAQVLKFFVNTAMACRKFRNFSSVTAIANALHSAPIDRLRLTRKELSPQLKQALDDLDDLLDPSSNHRTYRAALREFSELDQRDACVPWIAVHLRELYTNLQKYPTVVQVDGTPLINFERYIRFTDRIKEVLHYTPPNLEGFRQHGQLAYLENQLRNIQPKSNTDDALMERSLTLEAGEARDYRTRKRELTRLGFKT</sequence>
<dbReference type="Gene3D" id="1.10.840.10">
    <property type="entry name" value="Ras guanine-nucleotide exchange factors catalytic domain"/>
    <property type="match status" value="1"/>
</dbReference>
<gene>
    <name evidence="4" type="ORF">H0H81_002955</name>
</gene>
<evidence type="ECO:0000313" key="4">
    <source>
        <dbReference type="EMBL" id="KAG5652947.1"/>
    </source>
</evidence>
<dbReference type="EMBL" id="JABCKI010000085">
    <property type="protein sequence ID" value="KAG5652947.1"/>
    <property type="molecule type" value="Genomic_DNA"/>
</dbReference>
<keyword evidence="1 2" id="KW-0344">Guanine-nucleotide releasing factor</keyword>
<protein>
    <recommendedName>
        <fullName evidence="3">Ras-GEF domain-containing protein</fullName>
    </recommendedName>
</protein>
<dbReference type="InterPro" id="IPR036964">
    <property type="entry name" value="RASGEF_cat_dom_sf"/>
</dbReference>
<feature type="domain" description="Ras-GEF" evidence="3">
    <location>
        <begin position="1"/>
        <end position="241"/>
    </location>
</feature>
<dbReference type="InterPro" id="IPR023578">
    <property type="entry name" value="Ras_GEF_dom_sf"/>
</dbReference>
<evidence type="ECO:0000256" key="2">
    <source>
        <dbReference type="PROSITE-ProRule" id="PRU00168"/>
    </source>
</evidence>
<keyword evidence="5" id="KW-1185">Reference proteome</keyword>
<evidence type="ECO:0000256" key="1">
    <source>
        <dbReference type="ARBA" id="ARBA00022658"/>
    </source>
</evidence>
<proteinExistence type="predicted"/>